<dbReference type="SUPFAM" id="SSF69012">
    <property type="entry name" value="alpha-ketoacid dehydrogenase kinase, N-terminal domain"/>
    <property type="match status" value="1"/>
</dbReference>
<dbReference type="InterPro" id="IPR036784">
    <property type="entry name" value="AK/P_DHK_N_sf"/>
</dbReference>
<dbReference type="InterPro" id="IPR039028">
    <property type="entry name" value="BCKD/PDK"/>
</dbReference>
<evidence type="ECO:0000256" key="4">
    <source>
        <dbReference type="ARBA" id="ARBA00022777"/>
    </source>
</evidence>
<dbReference type="SUPFAM" id="SSF55874">
    <property type="entry name" value="ATPase domain of HSP90 chaperone/DNA topoisomerase II/histidine kinase"/>
    <property type="match status" value="1"/>
</dbReference>
<keyword evidence="11" id="KW-1185">Reference proteome</keyword>
<keyword evidence="6 8" id="KW-0496">Mitochondrion</keyword>
<dbReference type="PRINTS" id="PR00344">
    <property type="entry name" value="BCTRLSENSOR"/>
</dbReference>
<organism evidence="10 11">
    <name type="scientific">Skeletonema marinoi</name>
    <dbReference type="NCBI Taxonomy" id="267567"/>
    <lineage>
        <taxon>Eukaryota</taxon>
        <taxon>Sar</taxon>
        <taxon>Stramenopiles</taxon>
        <taxon>Ochrophyta</taxon>
        <taxon>Bacillariophyta</taxon>
        <taxon>Coscinodiscophyceae</taxon>
        <taxon>Thalassiosirophycidae</taxon>
        <taxon>Thalassiosirales</taxon>
        <taxon>Skeletonemataceae</taxon>
        <taxon>Skeletonema</taxon>
        <taxon>Skeletonema marinoi-dohrnii complex</taxon>
    </lineage>
</organism>
<dbReference type="EC" id="2.7.11.-" evidence="8"/>
<dbReference type="InterPro" id="IPR036890">
    <property type="entry name" value="HATPase_C_sf"/>
</dbReference>
<feature type="domain" description="Histidine kinase" evidence="9">
    <location>
        <begin position="385"/>
        <end position="520"/>
    </location>
</feature>
<dbReference type="PANTHER" id="PTHR11947">
    <property type="entry name" value="PYRUVATE DEHYDROGENASE KINASE"/>
    <property type="match status" value="1"/>
</dbReference>
<evidence type="ECO:0000256" key="1">
    <source>
        <dbReference type="ARBA" id="ARBA00006155"/>
    </source>
</evidence>
<keyword evidence="10" id="KW-0670">Pyruvate</keyword>
<dbReference type="AlphaFoldDB" id="A0AAD9DDR4"/>
<evidence type="ECO:0000313" key="11">
    <source>
        <dbReference type="Proteomes" id="UP001224775"/>
    </source>
</evidence>
<dbReference type="InterPro" id="IPR005467">
    <property type="entry name" value="His_kinase_dom"/>
</dbReference>
<keyword evidence="5 8" id="KW-0067">ATP-binding</keyword>
<evidence type="ECO:0000256" key="2">
    <source>
        <dbReference type="ARBA" id="ARBA00022679"/>
    </source>
</evidence>
<reference evidence="10" key="1">
    <citation type="submission" date="2023-06" db="EMBL/GenBank/DDBJ databases">
        <title>Survivors Of The Sea: Transcriptome response of Skeletonema marinoi to long-term dormancy.</title>
        <authorList>
            <person name="Pinder M.I.M."/>
            <person name="Kourtchenko O."/>
            <person name="Robertson E.K."/>
            <person name="Larsson T."/>
            <person name="Maumus F."/>
            <person name="Osuna-Cruz C.M."/>
            <person name="Vancaester E."/>
            <person name="Stenow R."/>
            <person name="Vandepoele K."/>
            <person name="Ploug H."/>
            <person name="Bruchert V."/>
            <person name="Godhe A."/>
            <person name="Topel M."/>
        </authorList>
    </citation>
    <scope>NUCLEOTIDE SEQUENCE</scope>
    <source>
        <strain evidence="10">R05AC</strain>
    </source>
</reference>
<dbReference type="Pfam" id="PF10436">
    <property type="entry name" value="BCDHK_Adom3"/>
    <property type="match status" value="1"/>
</dbReference>
<evidence type="ECO:0000256" key="7">
    <source>
        <dbReference type="ARBA" id="ARBA00048201"/>
    </source>
</evidence>
<dbReference type="PROSITE" id="PS50109">
    <property type="entry name" value="HIS_KIN"/>
    <property type="match status" value="1"/>
</dbReference>
<evidence type="ECO:0000313" key="10">
    <source>
        <dbReference type="EMBL" id="KAK1742050.1"/>
    </source>
</evidence>
<dbReference type="GO" id="GO:0005759">
    <property type="term" value="C:mitochondrial matrix"/>
    <property type="evidence" value="ECO:0007669"/>
    <property type="project" value="UniProtKB-SubCell"/>
</dbReference>
<comment type="similarity">
    <text evidence="1 8">Belongs to the PDK/BCKDK protein kinase family.</text>
</comment>
<evidence type="ECO:0000256" key="5">
    <source>
        <dbReference type="ARBA" id="ARBA00022840"/>
    </source>
</evidence>
<protein>
    <recommendedName>
        <fullName evidence="8">Protein-serine/threonine kinase</fullName>
        <ecNumber evidence="8">2.7.11.-</ecNumber>
    </recommendedName>
</protein>
<dbReference type="Gene3D" id="1.20.140.20">
    <property type="entry name" value="Alpha-ketoacid/pyruvate dehydrogenase kinase, N-terminal domain"/>
    <property type="match status" value="1"/>
</dbReference>
<comment type="caution">
    <text evidence="10">The sequence shown here is derived from an EMBL/GenBank/DDBJ whole genome shotgun (WGS) entry which is preliminary data.</text>
</comment>
<evidence type="ECO:0000256" key="8">
    <source>
        <dbReference type="RuleBase" id="RU366032"/>
    </source>
</evidence>
<evidence type="ECO:0000259" key="9">
    <source>
        <dbReference type="PROSITE" id="PS50109"/>
    </source>
</evidence>
<comment type="subcellular location">
    <subcellularLocation>
        <location evidence="8">Mitochondrion matrix</location>
    </subcellularLocation>
</comment>
<dbReference type="SMART" id="SM00387">
    <property type="entry name" value="HATPase_c"/>
    <property type="match status" value="1"/>
</dbReference>
<sequence length="528" mass="58841">MTPTLLRLGSRPTQALHLSGYSLNSPVSICRSGASKSLVSCAQVSRCTIQTSPTRTLATLPSTSLWHSDETSKFNITNNHRWSSTSAASSNNEPKIDYLSLPHSSPEVQNLIEHHARKSQTSASLQTLMKTGRGEFLHKLAKHNQGGGFASVTSRPEDESEATPLVLVQVASFLRRELPIRLAHRIHDLSQVSYLQDMKSVQQVKDLYTTSFLEILSVDKHPPTREGSEAWEEQFAKILENIYERHSSVLVQMARGAFELRAAIRKGALLGVDDDGCDEGQKTTNEKELQVGRDAVEFELMESTHAFLDRFYISRIGIRVLIGQYLSLRQPPVENYVGIICSKTSPYEIVKRAIDDAAFMCTRKYGDAPEVIITGRLDMTFPYVPTHLHYIMLELLKNSMRATVEYHGIDADYPPIKVVIADGSDNEDVIIKVSDEGGGIPRSNMKRIWSYLFTTADPEIQEGMVAFNENVDHSIDSPLAGLGYGLPISRSYARYFGGDLSIMSMEGYGTDCFVYLTRLGNTREPLPI</sequence>
<proteinExistence type="inferred from homology"/>
<gene>
    <name evidence="10" type="ORF">QTG54_007623</name>
</gene>
<keyword evidence="2 8" id="KW-0808">Transferase</keyword>
<dbReference type="GO" id="GO:0004740">
    <property type="term" value="F:pyruvate dehydrogenase (acetyl-transferring) kinase activity"/>
    <property type="evidence" value="ECO:0007669"/>
    <property type="project" value="UniProtKB-EC"/>
</dbReference>
<dbReference type="GO" id="GO:0005524">
    <property type="term" value="F:ATP binding"/>
    <property type="evidence" value="ECO:0007669"/>
    <property type="project" value="UniProtKB-UniRule"/>
</dbReference>
<dbReference type="GO" id="GO:0010906">
    <property type="term" value="P:regulation of glucose metabolic process"/>
    <property type="evidence" value="ECO:0007669"/>
    <property type="project" value="TreeGrafter"/>
</dbReference>
<accession>A0AAD9DDR4</accession>
<dbReference type="PANTHER" id="PTHR11947:SF3">
    <property type="entry name" value="[PYRUVATE DEHYDROGENASE (ACETYL-TRANSFERRING)] KINASE, MITOCHONDRIAL"/>
    <property type="match status" value="1"/>
</dbReference>
<dbReference type="InterPro" id="IPR004358">
    <property type="entry name" value="Sig_transdc_His_kin-like_C"/>
</dbReference>
<evidence type="ECO:0000256" key="6">
    <source>
        <dbReference type="ARBA" id="ARBA00023128"/>
    </source>
</evidence>
<dbReference type="Pfam" id="PF02518">
    <property type="entry name" value="HATPase_c"/>
    <property type="match status" value="1"/>
</dbReference>
<dbReference type="EMBL" id="JATAAI010000012">
    <property type="protein sequence ID" value="KAK1742050.1"/>
    <property type="molecule type" value="Genomic_DNA"/>
</dbReference>
<evidence type="ECO:0000256" key="3">
    <source>
        <dbReference type="ARBA" id="ARBA00022741"/>
    </source>
</evidence>
<keyword evidence="4 8" id="KW-0418">Kinase</keyword>
<dbReference type="InterPro" id="IPR003594">
    <property type="entry name" value="HATPase_dom"/>
</dbReference>
<dbReference type="Gene3D" id="3.30.565.10">
    <property type="entry name" value="Histidine kinase-like ATPase, C-terminal domain"/>
    <property type="match status" value="1"/>
</dbReference>
<dbReference type="CDD" id="cd16929">
    <property type="entry name" value="HATPase_PDK-like"/>
    <property type="match status" value="1"/>
</dbReference>
<dbReference type="Proteomes" id="UP001224775">
    <property type="component" value="Unassembled WGS sequence"/>
</dbReference>
<comment type="catalytic activity">
    <reaction evidence="7">
        <text>L-seryl-[pyruvate dehydrogenase E1 alpha subunit] + ATP = O-phospho-L-seryl-[pyruvate dehydrogenase E1 alpha subunit] + ADP + H(+)</text>
        <dbReference type="Rhea" id="RHEA:23052"/>
        <dbReference type="Rhea" id="RHEA-COMP:13689"/>
        <dbReference type="Rhea" id="RHEA-COMP:13690"/>
        <dbReference type="ChEBI" id="CHEBI:15378"/>
        <dbReference type="ChEBI" id="CHEBI:29999"/>
        <dbReference type="ChEBI" id="CHEBI:30616"/>
        <dbReference type="ChEBI" id="CHEBI:83421"/>
        <dbReference type="ChEBI" id="CHEBI:456216"/>
        <dbReference type="EC" id="2.7.11.2"/>
    </reaction>
</comment>
<keyword evidence="3 8" id="KW-0547">Nucleotide-binding</keyword>
<name>A0AAD9DDR4_9STRA</name>
<dbReference type="InterPro" id="IPR018955">
    <property type="entry name" value="BCDHK/PDK_N"/>
</dbReference>